<feature type="non-terminal residue" evidence="1">
    <location>
        <position position="259"/>
    </location>
</feature>
<dbReference type="Proteomes" id="UP000018936">
    <property type="component" value="Unassembled WGS sequence"/>
</dbReference>
<accession>V8NNL3</accession>
<feature type="non-terminal residue" evidence="1">
    <location>
        <position position="1"/>
    </location>
</feature>
<organism evidence="1 2">
    <name type="scientific">Ophiophagus hannah</name>
    <name type="common">King cobra</name>
    <name type="synonym">Naja hannah</name>
    <dbReference type="NCBI Taxonomy" id="8665"/>
    <lineage>
        <taxon>Eukaryota</taxon>
        <taxon>Metazoa</taxon>
        <taxon>Chordata</taxon>
        <taxon>Craniata</taxon>
        <taxon>Vertebrata</taxon>
        <taxon>Euteleostomi</taxon>
        <taxon>Lepidosauria</taxon>
        <taxon>Squamata</taxon>
        <taxon>Bifurcata</taxon>
        <taxon>Unidentata</taxon>
        <taxon>Episquamata</taxon>
        <taxon>Toxicofera</taxon>
        <taxon>Serpentes</taxon>
        <taxon>Colubroidea</taxon>
        <taxon>Elapidae</taxon>
        <taxon>Elapinae</taxon>
        <taxon>Ophiophagus</taxon>
    </lineage>
</organism>
<name>V8NNL3_OPHHA</name>
<comment type="caution">
    <text evidence="1">The sequence shown here is derived from an EMBL/GenBank/DDBJ whole genome shotgun (WGS) entry which is preliminary data.</text>
</comment>
<gene>
    <name evidence="1" type="ORF">L345_10355</name>
</gene>
<evidence type="ECO:0000313" key="2">
    <source>
        <dbReference type="Proteomes" id="UP000018936"/>
    </source>
</evidence>
<proteinExistence type="predicted"/>
<keyword evidence="2" id="KW-1185">Reference proteome</keyword>
<sequence>QKGVFLNERILLINKSLLSAHGDFLNVEQKKQNKKTKSHSIFITIRISNIVLSAMHCSTNVISASTVPYKPNRLAEHAPSCLTFTNHTGIMLNLQLPVDQQNSRPRNNSKINLDNSKLTLGKFSDSSLDIVGKQSLDITYTLLYSERINNKLSQDQKSYFLQKSKIEKLERPLRGQSIEQVKIYRYLPAQIVFQASESRNTHLDYVEDFVLGRFEFPLDLDFYLKRDHGVGLNHRNAKWKISTFCRKKKEMPFENSTIL</sequence>
<reference evidence="1 2" key="1">
    <citation type="journal article" date="2013" name="Proc. Natl. Acad. Sci. U.S.A.">
        <title>The king cobra genome reveals dynamic gene evolution and adaptation in the snake venom system.</title>
        <authorList>
            <person name="Vonk F.J."/>
            <person name="Casewell N.R."/>
            <person name="Henkel C.V."/>
            <person name="Heimberg A.M."/>
            <person name="Jansen H.J."/>
            <person name="McCleary R.J."/>
            <person name="Kerkkamp H.M."/>
            <person name="Vos R.A."/>
            <person name="Guerreiro I."/>
            <person name="Calvete J.J."/>
            <person name="Wuster W."/>
            <person name="Woods A.E."/>
            <person name="Logan J.M."/>
            <person name="Harrison R.A."/>
            <person name="Castoe T.A."/>
            <person name="de Koning A.P."/>
            <person name="Pollock D.D."/>
            <person name="Yandell M."/>
            <person name="Calderon D."/>
            <person name="Renjifo C."/>
            <person name="Currier R.B."/>
            <person name="Salgado D."/>
            <person name="Pla D."/>
            <person name="Sanz L."/>
            <person name="Hyder A.S."/>
            <person name="Ribeiro J.M."/>
            <person name="Arntzen J.W."/>
            <person name="van den Thillart G.E."/>
            <person name="Boetzer M."/>
            <person name="Pirovano W."/>
            <person name="Dirks R.P."/>
            <person name="Spaink H.P."/>
            <person name="Duboule D."/>
            <person name="McGlinn E."/>
            <person name="Kini R.M."/>
            <person name="Richardson M.K."/>
        </authorList>
    </citation>
    <scope>NUCLEOTIDE SEQUENCE</scope>
    <source>
        <tissue evidence="1">Blood</tissue>
    </source>
</reference>
<evidence type="ECO:0000313" key="1">
    <source>
        <dbReference type="EMBL" id="ETE63879.1"/>
    </source>
</evidence>
<protein>
    <submittedName>
        <fullName evidence="1">Uncharacterized protein</fullName>
    </submittedName>
</protein>
<dbReference type="EMBL" id="AZIM01002521">
    <property type="protein sequence ID" value="ETE63879.1"/>
    <property type="molecule type" value="Genomic_DNA"/>
</dbReference>
<dbReference type="AlphaFoldDB" id="V8NNL3"/>